<comment type="caution">
    <text evidence="1">The sequence shown here is derived from an EMBL/GenBank/DDBJ whole genome shotgun (WGS) entry which is preliminary data.</text>
</comment>
<dbReference type="Proteomes" id="UP000033774">
    <property type="component" value="Unassembled WGS sequence"/>
</dbReference>
<gene>
    <name evidence="1" type="ORF">VZ95_11540</name>
</gene>
<keyword evidence="2" id="KW-1185">Reference proteome</keyword>
<protein>
    <submittedName>
        <fullName evidence="1">Uncharacterized protein</fullName>
    </submittedName>
</protein>
<organism evidence="1 2">
    <name type="scientific">Elstera litoralis</name>
    <dbReference type="NCBI Taxonomy" id="552518"/>
    <lineage>
        <taxon>Bacteria</taxon>
        <taxon>Pseudomonadati</taxon>
        <taxon>Pseudomonadota</taxon>
        <taxon>Alphaproteobacteria</taxon>
        <taxon>Rhodospirillales</taxon>
        <taxon>Rhodospirillaceae</taxon>
        <taxon>Elstera</taxon>
    </lineage>
</organism>
<accession>A0A0F3IRP5</accession>
<sequence>MVGGALGGNAPPGFRRELPAEINQTAPAFCRGLEDDFVPAQPRDAHEAGSGAGCRQNLRVLIALKARQQLRQPRQISRLILRSVPCHARSPVTNLGTNPEPVI</sequence>
<dbReference type="EMBL" id="LAJY01000283">
    <property type="protein sequence ID" value="KJV09425.1"/>
    <property type="molecule type" value="Genomic_DNA"/>
</dbReference>
<dbReference type="AlphaFoldDB" id="A0A0F3IRP5"/>
<evidence type="ECO:0000313" key="2">
    <source>
        <dbReference type="Proteomes" id="UP000033774"/>
    </source>
</evidence>
<evidence type="ECO:0000313" key="1">
    <source>
        <dbReference type="EMBL" id="KJV09425.1"/>
    </source>
</evidence>
<reference evidence="1 2" key="1">
    <citation type="submission" date="2015-03" db="EMBL/GenBank/DDBJ databases">
        <title>Draft genome sequence of Elstera litoralis.</title>
        <authorList>
            <person name="Rahalkar M.C."/>
            <person name="Dhakephalkar P.K."/>
            <person name="Pore S.D."/>
            <person name="Arora P."/>
            <person name="Kapse N.G."/>
            <person name="Pandit P.S."/>
        </authorList>
    </citation>
    <scope>NUCLEOTIDE SEQUENCE [LARGE SCALE GENOMIC DNA]</scope>
    <source>
        <strain evidence="1 2">Dia-1</strain>
    </source>
</reference>
<proteinExistence type="predicted"/>
<name>A0A0F3IRP5_9PROT</name>